<sequence>MNKKKITLLLTSVVILVAAYAWYQSTKLYGNDKESIVKVINSLDGYVDKDIRIVQIDDFDDVRIVGFLANHRPSYIEFVQNDKGNYVWRYIESDQDGTMGMFLPGSLRKIMFVTNDENDIAKMTVDINGKTLEQTFPPYKQSVSWMDLPKSKDGGYEYRNYTFYDKTGSLIEEYE</sequence>
<organism evidence="1 2">
    <name type="scientific">Rossellomorea aquimaris</name>
    <dbReference type="NCBI Taxonomy" id="189382"/>
    <lineage>
        <taxon>Bacteria</taxon>
        <taxon>Bacillati</taxon>
        <taxon>Bacillota</taxon>
        <taxon>Bacilli</taxon>
        <taxon>Bacillales</taxon>
        <taxon>Bacillaceae</taxon>
        <taxon>Rossellomorea</taxon>
    </lineage>
</organism>
<evidence type="ECO:0000313" key="1">
    <source>
        <dbReference type="EMBL" id="RBP00213.1"/>
    </source>
</evidence>
<protein>
    <submittedName>
        <fullName evidence="1">Uncharacterized protein</fullName>
    </submittedName>
</protein>
<accession>A0A366ED08</accession>
<dbReference type="OrthoDB" id="2624420at2"/>
<dbReference type="AlphaFoldDB" id="A0A366ED08"/>
<reference evidence="1 2" key="1">
    <citation type="submission" date="2018-06" db="EMBL/GenBank/DDBJ databases">
        <title>Freshwater and sediment microbial communities from various areas in North America, analyzing microbe dynamics in response to fracking.</title>
        <authorList>
            <person name="Lamendella R."/>
        </authorList>
    </citation>
    <scope>NUCLEOTIDE SEQUENCE [LARGE SCALE GENOMIC DNA]</scope>
    <source>
        <strain evidence="1 2">97B</strain>
    </source>
</reference>
<comment type="caution">
    <text evidence="1">The sequence shown here is derived from an EMBL/GenBank/DDBJ whole genome shotgun (WGS) entry which is preliminary data.</text>
</comment>
<name>A0A366ED08_9BACI</name>
<evidence type="ECO:0000313" key="2">
    <source>
        <dbReference type="Proteomes" id="UP000252118"/>
    </source>
</evidence>
<dbReference type="Proteomes" id="UP000252118">
    <property type="component" value="Unassembled WGS sequence"/>
</dbReference>
<dbReference type="EMBL" id="QNRJ01000025">
    <property type="protein sequence ID" value="RBP00213.1"/>
    <property type="molecule type" value="Genomic_DNA"/>
</dbReference>
<dbReference type="RefSeq" id="WP_113971199.1">
    <property type="nucleotide sequence ID" value="NZ_QNRJ01000025.1"/>
</dbReference>
<proteinExistence type="predicted"/>
<gene>
    <name evidence="1" type="ORF">DET59_12530</name>
</gene>